<protein>
    <recommendedName>
        <fullName evidence="3">PPE family C-terminal domain-containing protein</fullName>
    </recommendedName>
</protein>
<keyword evidence="2" id="KW-1185">Reference proteome</keyword>
<proteinExistence type="predicted"/>
<dbReference type="EMBL" id="BAABGF010000030">
    <property type="protein sequence ID" value="GAA4540998.1"/>
    <property type="molecule type" value="Genomic_DNA"/>
</dbReference>
<gene>
    <name evidence="1" type="ORF">GCM10023161_22810</name>
</gene>
<comment type="caution">
    <text evidence="1">The sequence shown here is derived from an EMBL/GenBank/DDBJ whole genome shotgun (WGS) entry which is preliminary data.</text>
</comment>
<accession>A0ABP8RKN2</accession>
<evidence type="ECO:0000313" key="1">
    <source>
        <dbReference type="EMBL" id="GAA4540998.1"/>
    </source>
</evidence>
<sequence>MLGMPSAPGAFTIIAGGGADKAGSATWKAVGERSMGTTAGPERSGMLGETAATGVMFACTGGSLSGSEGAAPLTAPAKINGVMVATPNARVRVT</sequence>
<reference evidence="2" key="1">
    <citation type="journal article" date="2019" name="Int. J. Syst. Evol. Microbiol.">
        <title>The Global Catalogue of Microorganisms (GCM) 10K type strain sequencing project: providing services to taxonomists for standard genome sequencing and annotation.</title>
        <authorList>
            <consortium name="The Broad Institute Genomics Platform"/>
            <consortium name="The Broad Institute Genome Sequencing Center for Infectious Disease"/>
            <person name="Wu L."/>
            <person name="Ma J."/>
        </authorList>
    </citation>
    <scope>NUCLEOTIDE SEQUENCE [LARGE SCALE GENOMIC DNA]</scope>
    <source>
        <strain evidence="2">JCM 17782</strain>
    </source>
</reference>
<dbReference type="Proteomes" id="UP001501417">
    <property type="component" value="Unassembled WGS sequence"/>
</dbReference>
<evidence type="ECO:0000313" key="2">
    <source>
        <dbReference type="Proteomes" id="UP001501417"/>
    </source>
</evidence>
<evidence type="ECO:0008006" key="3">
    <source>
        <dbReference type="Google" id="ProtNLM"/>
    </source>
</evidence>
<name>A0ABP8RKN2_9MYCO</name>
<organism evidence="1 2">
    <name type="scientific">Mycobacterium paraffinicum</name>
    <dbReference type="NCBI Taxonomy" id="53378"/>
    <lineage>
        <taxon>Bacteria</taxon>
        <taxon>Bacillati</taxon>
        <taxon>Actinomycetota</taxon>
        <taxon>Actinomycetes</taxon>
        <taxon>Mycobacteriales</taxon>
        <taxon>Mycobacteriaceae</taxon>
        <taxon>Mycobacterium</taxon>
    </lineage>
</organism>